<dbReference type="KEGG" id="vg:77934280"/>
<keyword evidence="2" id="KW-1185">Reference proteome</keyword>
<protein>
    <submittedName>
        <fullName evidence="1">Uncharacterized protein</fullName>
    </submittedName>
</protein>
<dbReference type="EMBL" id="MW980066">
    <property type="protein sequence ID" value="QXV74333.1"/>
    <property type="molecule type" value="Genomic_DNA"/>
</dbReference>
<sequence>MGVMYKAGKIDISLGNWNFLQILPDKNGVEQLYLVHTEDGGIRELNRIHLGPNTVNTFNILIVCAQRLKTHANDG</sequence>
<organism evidence="1 2">
    <name type="scientific">Rhizobium phage RHEph16</name>
    <dbReference type="NCBI Taxonomy" id="2836132"/>
    <lineage>
        <taxon>Viruses</taxon>
        <taxon>Duplodnaviria</taxon>
        <taxon>Heunggongvirae</taxon>
        <taxon>Uroviricota</taxon>
        <taxon>Caudoviricetes</taxon>
        <taxon>Schitoviridae</taxon>
        <taxon>Demetervirinae</taxon>
        <taxon>Acanvirus</taxon>
        <taxon>Acanvirus Rheph16</taxon>
    </lineage>
</organism>
<dbReference type="RefSeq" id="YP_010658334.1">
    <property type="nucleotide sequence ID" value="NC_070856.1"/>
</dbReference>
<reference evidence="1 2" key="1">
    <citation type="submission" date="2021-04" db="EMBL/GenBank/DDBJ databases">
        <title>The Hidden Diversity of Double-Stranded DNA Phages in the Symbiotic Bacterium Rhizobium.</title>
        <authorList>
            <person name="Santamaria R.I."/>
            <person name="Bustos P."/>
            <person name="Cauwenberghe J.V."/>
            <person name="Gonzalez V."/>
        </authorList>
    </citation>
    <scope>NUCLEOTIDE SEQUENCE [LARGE SCALE GENOMIC DNA]</scope>
</reference>
<evidence type="ECO:0000313" key="1">
    <source>
        <dbReference type="EMBL" id="QXV74333.1"/>
    </source>
</evidence>
<dbReference type="GeneID" id="77934280"/>
<accession>A0AAE8AXH0</accession>
<dbReference type="Proteomes" id="UP000828420">
    <property type="component" value="Segment"/>
</dbReference>
<name>A0AAE8AXH0_9CAUD</name>
<evidence type="ECO:0000313" key="2">
    <source>
        <dbReference type="Proteomes" id="UP000828420"/>
    </source>
</evidence>
<proteinExistence type="predicted"/>